<protein>
    <submittedName>
        <fullName evidence="7">TetR/AcrR family transcriptional regulator</fullName>
    </submittedName>
</protein>
<proteinExistence type="predicted"/>
<dbReference type="InterPro" id="IPR039538">
    <property type="entry name" value="BetI_C"/>
</dbReference>
<evidence type="ECO:0000256" key="4">
    <source>
        <dbReference type="ARBA" id="ARBA00023163"/>
    </source>
</evidence>
<evidence type="ECO:0000256" key="5">
    <source>
        <dbReference type="PROSITE-ProRule" id="PRU00335"/>
    </source>
</evidence>
<dbReference type="GO" id="GO:0000976">
    <property type="term" value="F:transcription cis-regulatory region binding"/>
    <property type="evidence" value="ECO:0007669"/>
    <property type="project" value="TreeGrafter"/>
</dbReference>
<feature type="domain" description="HTH tetR-type" evidence="6">
    <location>
        <begin position="10"/>
        <end position="70"/>
    </location>
</feature>
<dbReference type="InterPro" id="IPR009057">
    <property type="entry name" value="Homeodomain-like_sf"/>
</dbReference>
<accession>A0A4S8PLS0</accession>
<organism evidence="7 8">
    <name type="scientific">Rhizobium rosettiformans W3</name>
    <dbReference type="NCBI Taxonomy" id="538378"/>
    <lineage>
        <taxon>Bacteria</taxon>
        <taxon>Pseudomonadati</taxon>
        <taxon>Pseudomonadota</taxon>
        <taxon>Alphaproteobacteria</taxon>
        <taxon>Hyphomicrobiales</taxon>
        <taxon>Rhizobiaceae</taxon>
        <taxon>Rhizobium/Agrobacterium group</taxon>
        <taxon>Rhizobium</taxon>
    </lineage>
</organism>
<reference evidence="7 8" key="1">
    <citation type="submission" date="2019-04" db="EMBL/GenBank/DDBJ databases">
        <title>genome sequence of strain W3.</title>
        <authorList>
            <person name="Gao J."/>
            <person name="Sun J."/>
        </authorList>
    </citation>
    <scope>NUCLEOTIDE SEQUENCE [LARGE SCALE GENOMIC DNA]</scope>
    <source>
        <strain evidence="7 8">W3</strain>
    </source>
</reference>
<evidence type="ECO:0000256" key="3">
    <source>
        <dbReference type="ARBA" id="ARBA00023125"/>
    </source>
</evidence>
<dbReference type="SUPFAM" id="SSF46689">
    <property type="entry name" value="Homeodomain-like"/>
    <property type="match status" value="1"/>
</dbReference>
<dbReference type="InterPro" id="IPR036271">
    <property type="entry name" value="Tet_transcr_reg_TetR-rel_C_sf"/>
</dbReference>
<evidence type="ECO:0000259" key="6">
    <source>
        <dbReference type="PROSITE" id="PS50977"/>
    </source>
</evidence>
<dbReference type="GO" id="GO:0003700">
    <property type="term" value="F:DNA-binding transcription factor activity"/>
    <property type="evidence" value="ECO:0007669"/>
    <property type="project" value="TreeGrafter"/>
</dbReference>
<dbReference type="EMBL" id="STGU01000020">
    <property type="protein sequence ID" value="THV31607.1"/>
    <property type="molecule type" value="Genomic_DNA"/>
</dbReference>
<evidence type="ECO:0000313" key="7">
    <source>
        <dbReference type="EMBL" id="THV31607.1"/>
    </source>
</evidence>
<comment type="caution">
    <text evidence="7">The sequence shown here is derived from an EMBL/GenBank/DDBJ whole genome shotgun (WGS) entry which is preliminary data.</text>
</comment>
<evidence type="ECO:0000256" key="2">
    <source>
        <dbReference type="ARBA" id="ARBA00023015"/>
    </source>
</evidence>
<feature type="DNA-binding region" description="H-T-H motif" evidence="5">
    <location>
        <begin position="33"/>
        <end position="52"/>
    </location>
</feature>
<evidence type="ECO:0000313" key="8">
    <source>
        <dbReference type="Proteomes" id="UP000307378"/>
    </source>
</evidence>
<keyword evidence="4" id="KW-0804">Transcription</keyword>
<dbReference type="PANTHER" id="PTHR30055">
    <property type="entry name" value="HTH-TYPE TRANSCRIPTIONAL REGULATOR RUTR"/>
    <property type="match status" value="1"/>
</dbReference>
<dbReference type="Pfam" id="PF00440">
    <property type="entry name" value="TetR_N"/>
    <property type="match status" value="1"/>
</dbReference>
<evidence type="ECO:0000256" key="1">
    <source>
        <dbReference type="ARBA" id="ARBA00022491"/>
    </source>
</evidence>
<dbReference type="RefSeq" id="WP_107341536.1">
    <property type="nucleotide sequence ID" value="NZ_STGU01000020.1"/>
</dbReference>
<dbReference type="InterPro" id="IPR001647">
    <property type="entry name" value="HTH_TetR"/>
</dbReference>
<gene>
    <name evidence="7" type="ORF">FAA86_21920</name>
</gene>
<keyword evidence="2" id="KW-0805">Transcription regulation</keyword>
<dbReference type="PROSITE" id="PS50977">
    <property type="entry name" value="HTH_TETR_2"/>
    <property type="match status" value="1"/>
</dbReference>
<dbReference type="Gene3D" id="1.10.357.10">
    <property type="entry name" value="Tetracycline Repressor, domain 2"/>
    <property type="match status" value="1"/>
</dbReference>
<keyword evidence="1" id="KW-0678">Repressor</keyword>
<dbReference type="PANTHER" id="PTHR30055:SF234">
    <property type="entry name" value="HTH-TYPE TRANSCRIPTIONAL REGULATOR BETI"/>
    <property type="match status" value="1"/>
</dbReference>
<name>A0A4S8PLS0_9HYPH</name>
<dbReference type="Proteomes" id="UP000307378">
    <property type="component" value="Unassembled WGS sequence"/>
</dbReference>
<dbReference type="Pfam" id="PF13977">
    <property type="entry name" value="TetR_C_6"/>
    <property type="match status" value="1"/>
</dbReference>
<dbReference type="SUPFAM" id="SSF48498">
    <property type="entry name" value="Tetracyclin repressor-like, C-terminal domain"/>
    <property type="match status" value="1"/>
</dbReference>
<sequence>MPISRKETQRQTREKLLAAANATIVEEGMASISIRSICTAAGHTQGAFYSNFESKDDLLVDLMEMHILEEIALLRGLVAAVDGAQDDIEATLHVLTQRLVELAAQPHWSLLSVELQLHARRDPVFAERHNATKATCYNVFSQLIEDLATRYDLRLSLPPMQIGIGLYALWSGMAVQGDVAGAMPREQMLLAFFRAMTGLVSRDHTSPFSEATRAWRNQEE</sequence>
<dbReference type="PRINTS" id="PR00455">
    <property type="entry name" value="HTHTETR"/>
</dbReference>
<dbReference type="AlphaFoldDB" id="A0A4S8PLS0"/>
<dbReference type="InterPro" id="IPR050109">
    <property type="entry name" value="HTH-type_TetR-like_transc_reg"/>
</dbReference>
<keyword evidence="3 5" id="KW-0238">DNA-binding</keyword>